<keyword evidence="2" id="KW-1185">Reference proteome</keyword>
<name>A0A1I7DLX6_9HYPH</name>
<evidence type="ECO:0000313" key="1">
    <source>
        <dbReference type="EMBL" id="SFU12699.1"/>
    </source>
</evidence>
<gene>
    <name evidence="1" type="ORF">SAMN05444141_109143</name>
</gene>
<reference evidence="2" key="1">
    <citation type="submission" date="2016-10" db="EMBL/GenBank/DDBJ databases">
        <authorList>
            <person name="Varghese N."/>
            <person name="Submissions S."/>
        </authorList>
    </citation>
    <scope>NUCLEOTIDE SEQUENCE [LARGE SCALE GENOMIC DNA]</scope>
    <source>
        <strain evidence="2">DSM 17465</strain>
    </source>
</reference>
<dbReference type="Proteomes" id="UP000183371">
    <property type="component" value="Unassembled WGS sequence"/>
</dbReference>
<sequence length="186" mass="20903">MGRTTLTRASTERIKLPFVAVHMTVMRTSRNDFASAVTNRFRKNSLALACVAFGVLSFQQIPSAKADFRACNKTESTVNIAIGYRDGADWITEGWWTIDKNACDTLVSGDLASRYYYLYAVQTDQNGEWDGKAYMCVRQKKFTIRGIEDCVARGYERTGFFEIDTGEQSSWTVQLTEPVEQGTGGR</sequence>
<proteinExistence type="predicted"/>
<dbReference type="InterPro" id="IPR009380">
    <property type="entry name" value="DUF1036"/>
</dbReference>
<dbReference type="Pfam" id="PF06282">
    <property type="entry name" value="DUF1036"/>
    <property type="match status" value="1"/>
</dbReference>
<evidence type="ECO:0000313" key="2">
    <source>
        <dbReference type="Proteomes" id="UP000183371"/>
    </source>
</evidence>
<dbReference type="AlphaFoldDB" id="A0A1I7DLX6"/>
<dbReference type="EMBL" id="FPBD01000009">
    <property type="protein sequence ID" value="SFU12699.1"/>
    <property type="molecule type" value="Genomic_DNA"/>
</dbReference>
<accession>A0A1I7DLX6</accession>
<protein>
    <submittedName>
        <fullName evidence="1">Uncharacterized membrane protein</fullName>
    </submittedName>
</protein>
<organism evidence="1 2">
    <name type="scientific">Pseudovibrio denitrificans</name>
    <dbReference type="NCBI Taxonomy" id="258256"/>
    <lineage>
        <taxon>Bacteria</taxon>
        <taxon>Pseudomonadati</taxon>
        <taxon>Pseudomonadota</taxon>
        <taxon>Alphaproteobacteria</taxon>
        <taxon>Hyphomicrobiales</taxon>
        <taxon>Stappiaceae</taxon>
        <taxon>Pseudovibrio</taxon>
    </lineage>
</organism>